<protein>
    <recommendedName>
        <fullName evidence="3">beta-N-acetylhexosaminidase</fullName>
        <ecNumber evidence="3">3.2.1.52</ecNumber>
    </recommendedName>
    <alternativeName>
        <fullName evidence="6">Beta-N-acetylhexosaminidase</fullName>
    </alternativeName>
    <alternativeName>
        <fullName evidence="7">N-acetyl-beta-glucosaminidase</fullName>
    </alternativeName>
</protein>
<evidence type="ECO:0000256" key="5">
    <source>
        <dbReference type="ARBA" id="ARBA00023295"/>
    </source>
</evidence>
<organism evidence="11 12">
    <name type="scientific">Cyclotella cryptica</name>
    <dbReference type="NCBI Taxonomy" id="29204"/>
    <lineage>
        <taxon>Eukaryota</taxon>
        <taxon>Sar</taxon>
        <taxon>Stramenopiles</taxon>
        <taxon>Ochrophyta</taxon>
        <taxon>Bacillariophyta</taxon>
        <taxon>Coscinodiscophyceae</taxon>
        <taxon>Thalassiosirophycidae</taxon>
        <taxon>Stephanodiscales</taxon>
        <taxon>Stephanodiscaceae</taxon>
        <taxon>Cyclotella</taxon>
    </lineage>
</organism>
<feature type="domain" description="Chitobiase/beta-hexosaminidases N-terminal" evidence="10">
    <location>
        <begin position="1"/>
        <end position="88"/>
    </location>
</feature>
<dbReference type="InterPro" id="IPR008965">
    <property type="entry name" value="CBM2/CBM3_carb-bd_dom_sf"/>
</dbReference>
<dbReference type="Gene3D" id="2.60.40.10">
    <property type="entry name" value="Immunoglobulins"/>
    <property type="match status" value="1"/>
</dbReference>
<dbReference type="Gene3D" id="2.60.40.1190">
    <property type="match status" value="2"/>
</dbReference>
<dbReference type="Proteomes" id="UP001516023">
    <property type="component" value="Unassembled WGS sequence"/>
</dbReference>
<dbReference type="SUPFAM" id="SSF49344">
    <property type="entry name" value="CBD9-like"/>
    <property type="match status" value="2"/>
</dbReference>
<dbReference type="InterPro" id="IPR014756">
    <property type="entry name" value="Ig_E-set"/>
</dbReference>
<dbReference type="EC" id="3.2.1.52" evidence="3"/>
<proteinExistence type="inferred from homology"/>
<evidence type="ECO:0000313" key="11">
    <source>
        <dbReference type="EMBL" id="KAL3804206.1"/>
    </source>
</evidence>
<dbReference type="InterPro" id="IPR012291">
    <property type="entry name" value="CBM2_carb-bd_dom_sf"/>
</dbReference>
<keyword evidence="4" id="KW-0378">Hydrolase</keyword>
<gene>
    <name evidence="11" type="ORF">HJC23_013725</name>
</gene>
<dbReference type="Gene3D" id="3.30.379.10">
    <property type="entry name" value="Chitobiase/beta-hexosaminidase domain 2-like"/>
    <property type="match status" value="1"/>
</dbReference>
<dbReference type="PANTHER" id="PTHR22600:SF57">
    <property type="entry name" value="BETA-N-ACETYLHEXOSAMINIDASE"/>
    <property type="match status" value="1"/>
</dbReference>
<dbReference type="InterPro" id="IPR004867">
    <property type="entry name" value="CHB_C_dom"/>
</dbReference>
<keyword evidence="9" id="KW-0812">Transmembrane</keyword>
<dbReference type="Pfam" id="PF00728">
    <property type="entry name" value="Glyco_hydro_20"/>
    <property type="match status" value="1"/>
</dbReference>
<dbReference type="InterPro" id="IPR029018">
    <property type="entry name" value="Hex-like_dom2"/>
</dbReference>
<evidence type="ECO:0000259" key="10">
    <source>
        <dbReference type="SMART" id="SM01081"/>
    </source>
</evidence>
<dbReference type="CDD" id="cd09620">
    <property type="entry name" value="CBM9_like_3"/>
    <property type="match status" value="2"/>
</dbReference>
<dbReference type="SMART" id="SM01081">
    <property type="entry name" value="CHB_HEX"/>
    <property type="match status" value="1"/>
</dbReference>
<keyword evidence="12" id="KW-1185">Reference proteome</keyword>
<reference evidence="11 12" key="1">
    <citation type="journal article" date="2020" name="G3 (Bethesda)">
        <title>Improved Reference Genome for Cyclotella cryptica CCMP332, a Model for Cell Wall Morphogenesis, Salinity Adaptation, and Lipid Production in Diatoms (Bacillariophyta).</title>
        <authorList>
            <person name="Roberts W.R."/>
            <person name="Downey K.M."/>
            <person name="Ruck E.C."/>
            <person name="Traller J.C."/>
            <person name="Alverson A.J."/>
        </authorList>
    </citation>
    <scope>NUCLEOTIDE SEQUENCE [LARGE SCALE GENOMIC DNA]</scope>
    <source>
        <strain evidence="11 12">CCMP332</strain>
    </source>
</reference>
<evidence type="ECO:0000313" key="12">
    <source>
        <dbReference type="Proteomes" id="UP001516023"/>
    </source>
</evidence>
<keyword evidence="9" id="KW-0472">Membrane</keyword>
<dbReference type="SUPFAM" id="SSF55545">
    <property type="entry name" value="beta-N-acetylhexosaminidase-like domain"/>
    <property type="match status" value="1"/>
</dbReference>
<evidence type="ECO:0000256" key="1">
    <source>
        <dbReference type="ARBA" id="ARBA00001231"/>
    </source>
</evidence>
<evidence type="ECO:0000256" key="8">
    <source>
        <dbReference type="PIRSR" id="PIRSR625705-1"/>
    </source>
</evidence>
<sequence length="1367" mass="152654">MGDLTYLKPTSTFQGFQPMTTVTVPLLFEYWSVQETDNMPRWFVVHERDQSTAVIENTDTEVMHDFVLPYTSTMKTPTDNNIPMTAASRFSVNMKTVQMVDAKTRIIPAPYKTIVDNGAKPFDINGVSLVNPQLLGVLSNGALDLLSKLGVSSNGNHKVSFSIGTLPVEFADMDESYSMEVTTQGTKITGADTAGLFNGFMSFIGLLDVKNNGKMTLTEMTVHDKPRFGYRGHQVDTARNFRSKEAIMKTIDAMALWKLNVMHLALTNDEGWRLEIPGLEELTSVGSRRCFDPNEDTCILPQLGSGPDPVEGLFYTREEFIDILKYAHARNVKIIPEFNMPAHARAAVISMEARAKNGDVTYRLTDPDDKTDLLTVQFYDRTSIINPCLDSSVRFVEKLVGEVKLMYDDAGIPLDSYHFGGDEAKNILLGNGYASYAAELKQKPFSKSPACEAKGWNTDDSVAHYWAITVNKILATHGIREMIAWHDGLRGTSANEYQTPTVAINFWDTLFWGGIDSLTEIDQAMDIILASPDYLYFDFPYEVNPEERGYYWGARFNSVYKVFTYAPENLAQNAETSTDRDGNEMNLVTPAVSMPVIRGIQGQTWSETIRTDDQYFEMAFPRALAVAERAWHRASWEMDWSQGVMYNMSTNHVPKDDLADDYKSYASVLGCREVIKLRKLGIAYRIPPPGGSIDSFGMLSANSELPCTIIMYSTDQGSTWSYYSSPVYIGAGQVAYLKSMSADGTLQSRVVLVDEECHDCMDEGVSYSTDGSNSNIESVIDNGLSNQNSQSDSVGGGSEDPVVASASGCSFDALPLLIVPNCITGQGSATINRRLGSLAADFPEASVRLCFTDKTLELTFEAKEETSYLVNDTFANNDPLWMWTVMEAFIALGDNDPTEYLEFEVAPNNRIWTGYIHNPMKDFSSKATAFIDDWNTYPIISTTTTNPAAKLWKSVVSLPLSMFNVEKPEGTVWRMNFFRTYYADENSEQEFGAWNPNKLISFHQTPCFGKVHFDGGVTNDVVVPSAVGSHGCTQDTLPHLNVPHCRYGHGTATINRRLGTLATNFPEATVRVCFTENTIELIFEAHKEISFVVNNTHVNNDPLWMWTVMEAFIAVGEHDPTQYLEFEIAPSNRIWTGFIHNPTKDFSSKGTAFIDAWETYPMTYFTVMDIPSQTWKSNVSLPLSMFNVEKPEGTVWRMNFFRTYYAVDENSEQEYGAWNPNKQISFHQTPCFGKVLFVERAGETGSAEANNEFGGDTSSDLWGLMRKDGDSALVSIWLSPFTVMSMTFFVVAAMAKGGGRPYKSEKWADRLRTKEEKEAIKKEEMRKMENVIQNGKASAAKRKLAMAARGLVLRVLGSPNKGLVFSA</sequence>
<evidence type="ECO:0000256" key="2">
    <source>
        <dbReference type="ARBA" id="ARBA00006285"/>
    </source>
</evidence>
<dbReference type="SUPFAM" id="SSF81296">
    <property type="entry name" value="E set domains"/>
    <property type="match status" value="1"/>
</dbReference>
<dbReference type="InterPro" id="IPR025705">
    <property type="entry name" value="Beta_hexosaminidase_sua/sub"/>
</dbReference>
<dbReference type="EMBL" id="JABMIG020000009">
    <property type="protein sequence ID" value="KAL3804206.1"/>
    <property type="molecule type" value="Genomic_DNA"/>
</dbReference>
<dbReference type="Pfam" id="PF03173">
    <property type="entry name" value="CHB_HEX"/>
    <property type="match status" value="1"/>
</dbReference>
<accession>A0ABD3QYP0</accession>
<dbReference type="SUPFAM" id="SSF49384">
    <property type="entry name" value="Carbohydrate-binding domain"/>
    <property type="match status" value="1"/>
</dbReference>
<evidence type="ECO:0000256" key="4">
    <source>
        <dbReference type="ARBA" id="ARBA00022801"/>
    </source>
</evidence>
<comment type="catalytic activity">
    <reaction evidence="1">
        <text>Hydrolysis of terminal non-reducing N-acetyl-D-hexosamine residues in N-acetyl-beta-D-hexosaminides.</text>
        <dbReference type="EC" id="3.2.1.52"/>
    </reaction>
</comment>
<dbReference type="SUPFAM" id="SSF51445">
    <property type="entry name" value="(Trans)glycosidases"/>
    <property type="match status" value="1"/>
</dbReference>
<dbReference type="InterPro" id="IPR013783">
    <property type="entry name" value="Ig-like_fold"/>
</dbReference>
<dbReference type="Gene3D" id="3.20.20.80">
    <property type="entry name" value="Glycosidases"/>
    <property type="match status" value="1"/>
</dbReference>
<keyword evidence="5" id="KW-0326">Glycosidase</keyword>
<dbReference type="Pfam" id="PF02838">
    <property type="entry name" value="Glyco_hydro_20b"/>
    <property type="match status" value="1"/>
</dbReference>
<dbReference type="InterPro" id="IPR015882">
    <property type="entry name" value="HEX_bac_N"/>
</dbReference>
<evidence type="ECO:0000256" key="3">
    <source>
        <dbReference type="ARBA" id="ARBA00012663"/>
    </source>
</evidence>
<comment type="caution">
    <text evidence="11">The sequence shown here is derived from an EMBL/GenBank/DDBJ whole genome shotgun (WGS) entry which is preliminary data.</text>
</comment>
<dbReference type="Pfam" id="PF03174">
    <property type="entry name" value="CHB_HEX_C"/>
    <property type="match status" value="1"/>
</dbReference>
<dbReference type="PRINTS" id="PR00738">
    <property type="entry name" value="GLHYDRLASE20"/>
</dbReference>
<name>A0ABD3QYP0_9STRA</name>
<comment type="similarity">
    <text evidence="2">Belongs to the glycosyl hydrolase 20 family.</text>
</comment>
<dbReference type="InterPro" id="IPR004866">
    <property type="entry name" value="CHB/HEX_N_dom"/>
</dbReference>
<dbReference type="InterPro" id="IPR017853">
    <property type="entry name" value="GH"/>
</dbReference>
<dbReference type="GO" id="GO:0004563">
    <property type="term" value="F:beta-N-acetylhexosaminidase activity"/>
    <property type="evidence" value="ECO:0007669"/>
    <property type="project" value="UniProtKB-EC"/>
</dbReference>
<dbReference type="InterPro" id="IPR015883">
    <property type="entry name" value="Glyco_hydro_20_cat"/>
</dbReference>
<evidence type="ECO:0000256" key="7">
    <source>
        <dbReference type="ARBA" id="ARBA00033000"/>
    </source>
</evidence>
<keyword evidence="9" id="KW-1133">Transmembrane helix</keyword>
<feature type="transmembrane region" description="Helical" evidence="9">
    <location>
        <begin position="1274"/>
        <end position="1295"/>
    </location>
</feature>
<feature type="active site" description="Proton donor" evidence="8">
    <location>
        <position position="423"/>
    </location>
</feature>
<evidence type="ECO:0000256" key="9">
    <source>
        <dbReference type="SAM" id="Phobius"/>
    </source>
</evidence>
<dbReference type="Gene3D" id="2.60.40.290">
    <property type="match status" value="1"/>
</dbReference>
<dbReference type="PANTHER" id="PTHR22600">
    <property type="entry name" value="BETA-HEXOSAMINIDASE"/>
    <property type="match status" value="1"/>
</dbReference>
<evidence type="ECO:0000256" key="6">
    <source>
        <dbReference type="ARBA" id="ARBA00030512"/>
    </source>
</evidence>